<sequence>MKWPAWALRFLLSIAGTRGSSMSMEFHRLNGEFDCLNDPPDIGIHVNSELQCAINCVHRTKINDCLGYSWNQGTSTCRLCNDGAVLDNRPDIQESPGTIVRFRDSATRCPLGWSYFGSKCYRFETTTQSFQSAEDTCVAFGNGSHLASVHSQEENDFIRGKQCL</sequence>
<dbReference type="PANTHER" id="PTHR22803">
    <property type="entry name" value="MANNOSE, PHOSPHOLIPASE, LECTIN RECEPTOR RELATED"/>
    <property type="match status" value="1"/>
</dbReference>
<dbReference type="InterPro" id="IPR016187">
    <property type="entry name" value="CTDL_fold"/>
</dbReference>
<dbReference type="SUPFAM" id="SSF56436">
    <property type="entry name" value="C-type lectin-like"/>
    <property type="match status" value="1"/>
</dbReference>
<dbReference type="EMBL" id="OB661198">
    <property type="protein sequence ID" value="CAD7227622.1"/>
    <property type="molecule type" value="Genomic_DNA"/>
</dbReference>
<dbReference type="InterPro" id="IPR050111">
    <property type="entry name" value="C-type_lectin/snaclec_domain"/>
</dbReference>
<accession>A0A7R8WE08</accession>
<reference evidence="1" key="1">
    <citation type="submission" date="2020-11" db="EMBL/GenBank/DDBJ databases">
        <authorList>
            <person name="Tran Van P."/>
        </authorList>
    </citation>
    <scope>NUCLEOTIDE SEQUENCE</scope>
</reference>
<proteinExistence type="predicted"/>
<evidence type="ECO:0000313" key="1">
    <source>
        <dbReference type="EMBL" id="CAD7227622.1"/>
    </source>
</evidence>
<dbReference type="InterPro" id="IPR016186">
    <property type="entry name" value="C-type_lectin-like/link_sf"/>
</dbReference>
<protein>
    <submittedName>
        <fullName evidence="1">Uncharacterized protein</fullName>
    </submittedName>
</protein>
<dbReference type="AlphaFoldDB" id="A0A7R8WE08"/>
<name>A0A7R8WE08_9CRUS</name>
<organism evidence="1">
    <name type="scientific">Cyprideis torosa</name>
    <dbReference type="NCBI Taxonomy" id="163714"/>
    <lineage>
        <taxon>Eukaryota</taxon>
        <taxon>Metazoa</taxon>
        <taxon>Ecdysozoa</taxon>
        <taxon>Arthropoda</taxon>
        <taxon>Crustacea</taxon>
        <taxon>Oligostraca</taxon>
        <taxon>Ostracoda</taxon>
        <taxon>Podocopa</taxon>
        <taxon>Podocopida</taxon>
        <taxon>Cytherocopina</taxon>
        <taxon>Cytheroidea</taxon>
        <taxon>Cytherideidae</taxon>
        <taxon>Cyprideis</taxon>
    </lineage>
</organism>
<dbReference type="Gene3D" id="3.10.100.10">
    <property type="entry name" value="Mannose-Binding Protein A, subunit A"/>
    <property type="match status" value="1"/>
</dbReference>
<dbReference type="OrthoDB" id="538816at2759"/>
<gene>
    <name evidence="1" type="ORF">CTOB1V02_LOCUS5523</name>
</gene>